<accession>A0A5K3FXW6</accession>
<feature type="signal peptide" evidence="1">
    <location>
        <begin position="1"/>
        <end position="20"/>
    </location>
</feature>
<evidence type="ECO:0000313" key="3">
    <source>
        <dbReference type="WBParaSite" id="MCU_011621-RA"/>
    </source>
</evidence>
<sequence length="223" mass="25271">MNGDMKKLLCLVSLIWTVAADAPTLDERNRIVQLHTQVRESVEPTASNMMLMSYSTELESLAQQYIVNCSSAPPDPDFLPENVSEIPFISRGVKLTFDEVLKEFVSEKQFYDYENNTCTRACFGYKQMVTAKTTAVGCTERQCYNKTADSEAMYFTMCLYKPADKLLDERPYKSGTSCSECPKGYICRNKQCFFNSSLRNTISRAFWLIVISNLVFLSVSSTA</sequence>
<dbReference type="SUPFAM" id="SSF55797">
    <property type="entry name" value="PR-1-like"/>
    <property type="match status" value="1"/>
</dbReference>
<dbReference type="Gene3D" id="3.40.33.10">
    <property type="entry name" value="CAP"/>
    <property type="match status" value="1"/>
</dbReference>
<dbReference type="AlphaFoldDB" id="A0A5K3FXW6"/>
<evidence type="ECO:0000256" key="1">
    <source>
        <dbReference type="SAM" id="SignalP"/>
    </source>
</evidence>
<dbReference type="InterPro" id="IPR001283">
    <property type="entry name" value="CRISP-related"/>
</dbReference>
<protein>
    <submittedName>
        <fullName evidence="3">SCP domain-containing protein</fullName>
    </submittedName>
</protein>
<organism evidence="3">
    <name type="scientific">Mesocestoides corti</name>
    <name type="common">Flatworm</name>
    <dbReference type="NCBI Taxonomy" id="53468"/>
    <lineage>
        <taxon>Eukaryota</taxon>
        <taxon>Metazoa</taxon>
        <taxon>Spiralia</taxon>
        <taxon>Lophotrochozoa</taxon>
        <taxon>Platyhelminthes</taxon>
        <taxon>Cestoda</taxon>
        <taxon>Eucestoda</taxon>
        <taxon>Cyclophyllidea</taxon>
        <taxon>Mesocestoididae</taxon>
        <taxon>Mesocestoides</taxon>
    </lineage>
</organism>
<dbReference type="SMART" id="SM00198">
    <property type="entry name" value="SCP"/>
    <property type="match status" value="1"/>
</dbReference>
<name>A0A5K3FXW6_MESCO</name>
<dbReference type="PANTHER" id="PTHR10334">
    <property type="entry name" value="CYSTEINE-RICH SECRETORY PROTEIN-RELATED"/>
    <property type="match status" value="1"/>
</dbReference>
<dbReference type="InterPro" id="IPR014044">
    <property type="entry name" value="CAP_dom"/>
</dbReference>
<dbReference type="Pfam" id="PF00188">
    <property type="entry name" value="CAP"/>
    <property type="match status" value="1"/>
</dbReference>
<dbReference type="InterPro" id="IPR035940">
    <property type="entry name" value="CAP_sf"/>
</dbReference>
<evidence type="ECO:0000259" key="2">
    <source>
        <dbReference type="SMART" id="SM00198"/>
    </source>
</evidence>
<feature type="domain" description="SCP" evidence="2">
    <location>
        <begin position="26"/>
        <end position="168"/>
    </location>
</feature>
<feature type="chain" id="PRO_5024328220" evidence="1">
    <location>
        <begin position="21"/>
        <end position="223"/>
    </location>
</feature>
<keyword evidence="1" id="KW-0732">Signal</keyword>
<proteinExistence type="predicted"/>
<dbReference type="WBParaSite" id="MCU_011621-RA">
    <property type="protein sequence ID" value="MCU_011621-RA"/>
    <property type="gene ID" value="MCU_011621"/>
</dbReference>
<reference evidence="3" key="1">
    <citation type="submission" date="2019-11" db="UniProtKB">
        <authorList>
            <consortium name="WormBaseParasite"/>
        </authorList>
    </citation>
    <scope>IDENTIFICATION</scope>
</reference>